<reference evidence="5 6" key="2">
    <citation type="journal article" date="2010" name="Nucleic Acids Res.">
        <title>BeetleBase in 2010: revisions to provide comprehensive genomic information for Tribolium castaneum.</title>
        <authorList>
            <person name="Kim H.S."/>
            <person name="Murphy T."/>
            <person name="Xia J."/>
            <person name="Caragea D."/>
            <person name="Park Y."/>
            <person name="Beeman R.W."/>
            <person name="Lorenzen M.D."/>
            <person name="Butcher S."/>
            <person name="Manak J.R."/>
            <person name="Brown S.J."/>
        </authorList>
    </citation>
    <scope>GENOME REANNOTATION</scope>
    <source>
        <strain evidence="5 6">Georgia GA2</strain>
    </source>
</reference>
<dbReference type="EMBL" id="KQ971344">
    <property type="protein sequence ID" value="EFA05264.2"/>
    <property type="molecule type" value="Genomic_DNA"/>
</dbReference>
<dbReference type="GO" id="GO:0005737">
    <property type="term" value="C:cytoplasm"/>
    <property type="evidence" value="ECO:0000318"/>
    <property type="project" value="GO_Central"/>
</dbReference>
<organism evidence="5 6">
    <name type="scientific">Tribolium castaneum</name>
    <name type="common">Red flour beetle</name>
    <dbReference type="NCBI Taxonomy" id="7070"/>
    <lineage>
        <taxon>Eukaryota</taxon>
        <taxon>Metazoa</taxon>
        <taxon>Ecdysozoa</taxon>
        <taxon>Arthropoda</taxon>
        <taxon>Hexapoda</taxon>
        <taxon>Insecta</taxon>
        <taxon>Pterygota</taxon>
        <taxon>Neoptera</taxon>
        <taxon>Endopterygota</taxon>
        <taxon>Coleoptera</taxon>
        <taxon>Polyphaga</taxon>
        <taxon>Cucujiformia</taxon>
        <taxon>Tenebrionidae</taxon>
        <taxon>Tenebrionidae incertae sedis</taxon>
        <taxon>Tribolium</taxon>
    </lineage>
</organism>
<dbReference type="Proteomes" id="UP000007266">
    <property type="component" value="Linkage group 6"/>
</dbReference>
<keyword evidence="6" id="KW-1185">Reference proteome</keyword>
<feature type="region of interest" description="Disordered" evidence="3">
    <location>
        <begin position="234"/>
        <end position="326"/>
    </location>
</feature>
<dbReference type="PROSITE" id="PS51733">
    <property type="entry name" value="BPL_LPL_CATALYTIC"/>
    <property type="match status" value="1"/>
</dbReference>
<dbReference type="InterPro" id="IPR045864">
    <property type="entry name" value="aa-tRNA-synth_II/BPL/LPL"/>
</dbReference>
<keyword evidence="2 5" id="KW-0436">Ligase</keyword>
<gene>
    <name evidence="5" type="primary">AUGUSTUS-3.0.2_15419</name>
    <name evidence="5" type="ORF">TcasGA2_TC015419</name>
</gene>
<dbReference type="HOGENOM" id="CLU_006150_2_1_1"/>
<dbReference type="Pfam" id="PF03099">
    <property type="entry name" value="BPL_LplA_LipB"/>
    <property type="match status" value="1"/>
</dbReference>
<reference evidence="5 6" key="1">
    <citation type="journal article" date="2008" name="Nature">
        <title>The genome of the model beetle and pest Tribolium castaneum.</title>
        <authorList>
            <consortium name="Tribolium Genome Sequencing Consortium"/>
            <person name="Richards S."/>
            <person name="Gibbs R.A."/>
            <person name="Weinstock G.M."/>
            <person name="Brown S.J."/>
            <person name="Denell R."/>
            <person name="Beeman R.W."/>
            <person name="Gibbs R."/>
            <person name="Beeman R.W."/>
            <person name="Brown S.J."/>
            <person name="Bucher G."/>
            <person name="Friedrich M."/>
            <person name="Grimmelikhuijzen C.J."/>
            <person name="Klingler M."/>
            <person name="Lorenzen M."/>
            <person name="Richards S."/>
            <person name="Roth S."/>
            <person name="Schroder R."/>
            <person name="Tautz D."/>
            <person name="Zdobnov E.M."/>
            <person name="Muzny D."/>
            <person name="Gibbs R.A."/>
            <person name="Weinstock G.M."/>
            <person name="Attaway T."/>
            <person name="Bell S."/>
            <person name="Buhay C.J."/>
            <person name="Chandrabose M.N."/>
            <person name="Chavez D."/>
            <person name="Clerk-Blankenburg K.P."/>
            <person name="Cree A."/>
            <person name="Dao M."/>
            <person name="Davis C."/>
            <person name="Chacko J."/>
            <person name="Dinh H."/>
            <person name="Dugan-Rocha S."/>
            <person name="Fowler G."/>
            <person name="Garner T.T."/>
            <person name="Garnes J."/>
            <person name="Gnirke A."/>
            <person name="Hawes A."/>
            <person name="Hernandez J."/>
            <person name="Hines S."/>
            <person name="Holder M."/>
            <person name="Hume J."/>
            <person name="Jhangiani S.N."/>
            <person name="Joshi V."/>
            <person name="Khan Z.M."/>
            <person name="Jackson L."/>
            <person name="Kovar C."/>
            <person name="Kowis A."/>
            <person name="Lee S."/>
            <person name="Lewis L.R."/>
            <person name="Margolis J."/>
            <person name="Morgan M."/>
            <person name="Nazareth L.V."/>
            <person name="Nguyen N."/>
            <person name="Okwuonu G."/>
            <person name="Parker D."/>
            <person name="Richards S."/>
            <person name="Ruiz S.J."/>
            <person name="Santibanez J."/>
            <person name="Savard J."/>
            <person name="Scherer S.E."/>
            <person name="Schneider B."/>
            <person name="Sodergren E."/>
            <person name="Tautz D."/>
            <person name="Vattahil S."/>
            <person name="Villasana D."/>
            <person name="White C.S."/>
            <person name="Wright R."/>
            <person name="Park Y."/>
            <person name="Beeman R.W."/>
            <person name="Lord J."/>
            <person name="Oppert B."/>
            <person name="Lorenzen M."/>
            <person name="Brown S."/>
            <person name="Wang L."/>
            <person name="Savard J."/>
            <person name="Tautz D."/>
            <person name="Richards S."/>
            <person name="Weinstock G."/>
            <person name="Gibbs R.A."/>
            <person name="Liu Y."/>
            <person name="Worley K."/>
            <person name="Weinstock G."/>
            <person name="Elsik C.G."/>
            <person name="Reese J.T."/>
            <person name="Elhaik E."/>
            <person name="Landan G."/>
            <person name="Graur D."/>
            <person name="Arensburger P."/>
            <person name="Atkinson P."/>
            <person name="Beeman R.W."/>
            <person name="Beidler J."/>
            <person name="Brown S.J."/>
            <person name="Demuth J.P."/>
            <person name="Drury D.W."/>
            <person name="Du Y.Z."/>
            <person name="Fujiwara H."/>
            <person name="Lorenzen M."/>
            <person name="Maselli V."/>
            <person name="Osanai M."/>
            <person name="Park Y."/>
            <person name="Robertson H.M."/>
            <person name="Tu Z."/>
            <person name="Wang J.J."/>
            <person name="Wang S."/>
            <person name="Richards S."/>
            <person name="Song H."/>
            <person name="Zhang L."/>
            <person name="Sodergren E."/>
            <person name="Werner D."/>
            <person name="Stanke M."/>
            <person name="Morgenstern B."/>
            <person name="Solovyev V."/>
            <person name="Kosarev P."/>
            <person name="Brown G."/>
            <person name="Chen H.C."/>
            <person name="Ermolaeva O."/>
            <person name="Hlavina W."/>
            <person name="Kapustin Y."/>
            <person name="Kiryutin B."/>
            <person name="Kitts P."/>
            <person name="Maglott D."/>
            <person name="Pruitt K."/>
            <person name="Sapojnikov V."/>
            <person name="Souvorov A."/>
            <person name="Mackey A.J."/>
            <person name="Waterhouse R.M."/>
            <person name="Wyder S."/>
            <person name="Zdobnov E.M."/>
            <person name="Zdobnov E.M."/>
            <person name="Wyder S."/>
            <person name="Kriventseva E.V."/>
            <person name="Kadowaki T."/>
            <person name="Bork P."/>
            <person name="Aranda M."/>
            <person name="Bao R."/>
            <person name="Beermann A."/>
            <person name="Berns N."/>
            <person name="Bolognesi R."/>
            <person name="Bonneton F."/>
            <person name="Bopp D."/>
            <person name="Brown S.J."/>
            <person name="Bucher G."/>
            <person name="Butts T."/>
            <person name="Chaumot A."/>
            <person name="Denell R.E."/>
            <person name="Ferrier D.E."/>
            <person name="Friedrich M."/>
            <person name="Gordon C.M."/>
            <person name="Jindra M."/>
            <person name="Klingler M."/>
            <person name="Lan Q."/>
            <person name="Lattorff H.M."/>
            <person name="Laudet V."/>
            <person name="von Levetsow C."/>
            <person name="Liu Z."/>
            <person name="Lutz R."/>
            <person name="Lynch J.A."/>
            <person name="da Fonseca R.N."/>
            <person name="Posnien N."/>
            <person name="Reuter R."/>
            <person name="Roth S."/>
            <person name="Savard J."/>
            <person name="Schinko J.B."/>
            <person name="Schmitt C."/>
            <person name="Schoppmeier M."/>
            <person name="Schroder R."/>
            <person name="Shippy T.D."/>
            <person name="Simonnet F."/>
            <person name="Marques-Souza H."/>
            <person name="Tautz D."/>
            <person name="Tomoyasu Y."/>
            <person name="Trauner J."/>
            <person name="Van der Zee M."/>
            <person name="Vervoort M."/>
            <person name="Wittkopp N."/>
            <person name="Wimmer E.A."/>
            <person name="Yang X."/>
            <person name="Jones A.K."/>
            <person name="Sattelle D.B."/>
            <person name="Ebert P.R."/>
            <person name="Nelson D."/>
            <person name="Scott J.G."/>
            <person name="Beeman R.W."/>
            <person name="Muthukrishnan S."/>
            <person name="Kramer K.J."/>
            <person name="Arakane Y."/>
            <person name="Beeman R.W."/>
            <person name="Zhu Q."/>
            <person name="Hogenkamp D."/>
            <person name="Dixit R."/>
            <person name="Oppert B."/>
            <person name="Jiang H."/>
            <person name="Zou Z."/>
            <person name="Marshall J."/>
            <person name="Elpidina E."/>
            <person name="Vinokurov K."/>
            <person name="Oppert C."/>
            <person name="Zou Z."/>
            <person name="Evans J."/>
            <person name="Lu Z."/>
            <person name="Zhao P."/>
            <person name="Sumathipala N."/>
            <person name="Altincicek B."/>
            <person name="Vilcinskas A."/>
            <person name="Williams M."/>
            <person name="Hultmark D."/>
            <person name="Hetru C."/>
            <person name="Jiang H."/>
            <person name="Grimmelikhuijzen C.J."/>
            <person name="Hauser F."/>
            <person name="Cazzamali G."/>
            <person name="Williamson M."/>
            <person name="Park Y."/>
            <person name="Li B."/>
            <person name="Tanaka Y."/>
            <person name="Predel R."/>
            <person name="Neupert S."/>
            <person name="Schachtner J."/>
            <person name="Verleyen P."/>
            <person name="Raible F."/>
            <person name="Bork P."/>
            <person name="Friedrich M."/>
            <person name="Walden K.K."/>
            <person name="Robertson H.M."/>
            <person name="Angeli S."/>
            <person name="Foret S."/>
            <person name="Bucher G."/>
            <person name="Schuetz S."/>
            <person name="Maleszka R."/>
            <person name="Wimmer E.A."/>
            <person name="Beeman R.W."/>
            <person name="Lorenzen M."/>
            <person name="Tomoyasu Y."/>
            <person name="Miller S.C."/>
            <person name="Grossmann D."/>
            <person name="Bucher G."/>
        </authorList>
    </citation>
    <scope>NUCLEOTIDE SEQUENCE [LARGE SCALE GENOMIC DNA]</scope>
    <source>
        <strain evidence="5 6">Georgia GA2</strain>
    </source>
</reference>
<evidence type="ECO:0000313" key="6">
    <source>
        <dbReference type="Proteomes" id="UP000007266"/>
    </source>
</evidence>
<dbReference type="InParanoid" id="D2A4T2"/>
<sequence>MIFTLYYAYATIMQWWRLRTLRNKLNGTLNDQNALLVCSGHSVHDSRKQRSLENLLYSTENRIACTVVPKQKLNLSQWIAFPKNLRYFPIFIDDNKISVSRPQIFLLLQAVLDNYVKHQSEIIQVEHFGELIGWKASDSFEVVVKTDMDHLTKLVNQFSQSDVDINHELKLLKIETVDVENTPTVIKYEKKYLKEQTLKYSYAPVHWGKFVQEVKDLYSKIRDITTPKIKIENGSPQCLESAKPIIKKEPKKTDPLSEDKNTLDVSRRHKKPREGSSSKPSKPSKHKTKSDEKQHKHKRTANKLVKQSSVKENEEVKSEVKEKVITGGTPKPPNVLVYADSLVTKDNVKRVLFSILNKEKYTIYDLPTSKNTGWDKSTVLVVVCGGVPPDLTANLIQYFLTGGQLLCICSDLMYSVLYTFTTAEVREHELVRFSYGQWQHVKMMHHIFCYQASPAKKQFSKDSDHSSNGSSPQAPRTPSNVELRHNEKDYNIQVQVLGTEETWHTPSLLLAKVKNSQGRAVFSQVHLEIDPDVYENDEDKYRELLSSNEARLEILKDIISNHLDLVCDESLGTVEYSQGYFLGRYDAKMNMMTDCDSITNNQLTCDKISVVFCGHNVEPGLASNIRLPVMIHSCPSNFSTLDYFETLNTEDIGRLVIYADILTSTQHLLDKKLRHGLVVIARQQTHGMGRSSNSWLSPLGCAAFSLQMHIPLDSHMGQSLPLIQHLVMVAVISSIKNVQGLDCLNVGIKWPNDLYAEGAIKIGGLVVTSTIFSNFAIVNIGCGVNLSNQNPTICINDLIEKNTVMQPIAYEKYFAAVFNEIERLYFDVQKNGFEAFFQLYYKYWLHSDADVTIQSEKGDSTRAKIVGIDKYGFLSVRLADGSMTSVQPDGNSFDLMSGLIAPKKF</sequence>
<evidence type="ECO:0000256" key="1">
    <source>
        <dbReference type="ARBA" id="ARBA00009934"/>
    </source>
</evidence>
<evidence type="ECO:0000256" key="2">
    <source>
        <dbReference type="ARBA" id="ARBA00022598"/>
    </source>
</evidence>
<name>D2A4T2_TRICA</name>
<dbReference type="InterPro" id="IPR004143">
    <property type="entry name" value="BPL_LPL_catalytic"/>
</dbReference>
<evidence type="ECO:0000256" key="3">
    <source>
        <dbReference type="SAM" id="MobiDB-lite"/>
    </source>
</evidence>
<dbReference type="OrthoDB" id="10250105at2759"/>
<proteinExistence type="inferred from homology"/>
<evidence type="ECO:0000313" key="5">
    <source>
        <dbReference type="EMBL" id="EFA05264.2"/>
    </source>
</evidence>
<dbReference type="NCBIfam" id="TIGR00121">
    <property type="entry name" value="birA_ligase"/>
    <property type="match status" value="1"/>
</dbReference>
<dbReference type="AlphaFoldDB" id="D2A4T2"/>
<dbReference type="eggNOG" id="KOG1536">
    <property type="taxonomic scope" value="Eukaryota"/>
</dbReference>
<protein>
    <submittedName>
        <fullName evidence="5">Biotin--protein ligase-like Protein</fullName>
    </submittedName>
</protein>
<dbReference type="OMA" id="HEQYGVL"/>
<dbReference type="FunCoup" id="D2A4T2">
    <property type="interactions" value="471"/>
</dbReference>
<dbReference type="CDD" id="cd16442">
    <property type="entry name" value="BPL"/>
    <property type="match status" value="1"/>
</dbReference>
<dbReference type="GO" id="GO:0004077">
    <property type="term" value="F:biotin--[biotin carboxyl-carrier protein] ligase activity"/>
    <property type="evidence" value="ECO:0000318"/>
    <property type="project" value="GO_Central"/>
</dbReference>
<feature type="compositionally biased region" description="Basic and acidic residues" evidence="3">
    <location>
        <begin position="309"/>
        <end position="324"/>
    </location>
</feature>
<dbReference type="InterPro" id="IPR004408">
    <property type="entry name" value="Biotin_CoA_COase_ligase"/>
</dbReference>
<feature type="domain" description="BPL/LPL catalytic" evidence="4">
    <location>
        <begin position="641"/>
        <end position="829"/>
    </location>
</feature>
<comment type="similarity">
    <text evidence="1">Belongs to the biotin--protein ligase family.</text>
</comment>
<dbReference type="SUPFAM" id="SSF55681">
    <property type="entry name" value="Class II aaRS and biotin synthetases"/>
    <property type="match status" value="1"/>
</dbReference>
<feature type="compositionally biased region" description="Basic and acidic residues" evidence="3">
    <location>
        <begin position="246"/>
        <end position="266"/>
    </location>
</feature>
<dbReference type="STRING" id="7070.D2A4T2"/>
<dbReference type="KEGG" id="tca:100141937"/>
<accession>D2A4T2</accession>
<dbReference type="InterPro" id="IPR003142">
    <property type="entry name" value="BPL_C"/>
</dbReference>
<dbReference type="PANTHER" id="PTHR12835">
    <property type="entry name" value="BIOTIN PROTEIN LIGASE"/>
    <property type="match status" value="1"/>
</dbReference>
<feature type="region of interest" description="Disordered" evidence="3">
    <location>
        <begin position="459"/>
        <end position="484"/>
    </location>
</feature>
<dbReference type="PANTHER" id="PTHR12835:SF5">
    <property type="entry name" value="BIOTIN--PROTEIN LIGASE"/>
    <property type="match status" value="1"/>
</dbReference>
<evidence type="ECO:0000259" key="4">
    <source>
        <dbReference type="PROSITE" id="PS51733"/>
    </source>
</evidence>
<dbReference type="Pfam" id="PF02237">
    <property type="entry name" value="BPL_C"/>
    <property type="match status" value="1"/>
</dbReference>
<dbReference type="Gene3D" id="3.30.930.10">
    <property type="entry name" value="Bira Bifunctional Protein, Domain 2"/>
    <property type="match status" value="1"/>
</dbReference>